<feature type="compositionally biased region" description="Polar residues" evidence="2">
    <location>
        <begin position="357"/>
        <end position="366"/>
    </location>
</feature>
<dbReference type="PANTHER" id="PTHR16487">
    <property type="entry name" value="PPP4R2-RELATED PROTEIN"/>
    <property type="match status" value="1"/>
</dbReference>
<dbReference type="Proteomes" id="UP000075886">
    <property type="component" value="Unassembled WGS sequence"/>
</dbReference>
<dbReference type="PANTHER" id="PTHR16487:SF0">
    <property type="entry name" value="PROTEIN PHOSPHATASE 4 REGULATORY SUBUNIT 2-RELATED"/>
    <property type="match status" value="1"/>
</dbReference>
<dbReference type="GO" id="GO:0019888">
    <property type="term" value="F:protein phosphatase regulator activity"/>
    <property type="evidence" value="ECO:0007669"/>
    <property type="project" value="InterPro"/>
</dbReference>
<dbReference type="GO" id="GO:0005737">
    <property type="term" value="C:cytoplasm"/>
    <property type="evidence" value="ECO:0007669"/>
    <property type="project" value="TreeGrafter"/>
</dbReference>
<comment type="similarity">
    <text evidence="1">Belongs to the PPP4R2 family.</text>
</comment>
<keyword evidence="4" id="KW-1185">Reference proteome</keyword>
<feature type="compositionally biased region" description="Polar residues" evidence="2">
    <location>
        <begin position="508"/>
        <end position="519"/>
    </location>
</feature>
<evidence type="ECO:0008006" key="5">
    <source>
        <dbReference type="Google" id="ProtNLM"/>
    </source>
</evidence>
<feature type="compositionally biased region" description="Basic and acidic residues" evidence="2">
    <location>
        <begin position="424"/>
        <end position="434"/>
    </location>
</feature>
<protein>
    <recommendedName>
        <fullName evidence="5">Serine/threonine-protein phosphatase 4 regulatory subunit 2</fullName>
    </recommendedName>
</protein>
<proteinExistence type="inferred from homology"/>
<evidence type="ECO:0000313" key="3">
    <source>
        <dbReference type="EnsemblMetazoa" id="AFAF010734-PA"/>
    </source>
</evidence>
<feature type="compositionally biased region" description="Basic and acidic residues" evidence="2">
    <location>
        <begin position="367"/>
        <end position="398"/>
    </location>
</feature>
<dbReference type="GO" id="GO:0030289">
    <property type="term" value="C:protein phosphatase 4 complex"/>
    <property type="evidence" value="ECO:0007669"/>
    <property type="project" value="InterPro"/>
</dbReference>
<sequence>MTMENQEEILLLLERFTKSKQKDIPRELEDYLNFVARTGDTLYRWVLVKPLFREKLVNVITDFHHNTPSIADIPQCPNVDPFNFERMKRSLLERLDSFNSAPFTVQRICELLTEPRKQYTRIDKFMRAVEKNILVLELGGKHVKLLPHNFSGRVAGNFPDEHYTAGQLFVLDDSLLHVLLHFLFIQHGTDLEDDIGTRQFASGFVWNPSYRYVGNFGYLKHNIFQFLVSTQEPGRRRSDSENGDSLDSIVNGDLEVNVDIEMDNEQFHLEADALLPDSSDPVGSLHSSLVDVGGSQRIGEGSEINGGRVLGASFLNSDDANQSAKGGLHSDIHQSVIDTNENATDGDIAAPLLEASLESSVPVTTDTNERLEKGDETEKAPTEDSTANDKDESARDVVREEEDHEGQAENQGDRSTAPEVATVDTERILVDENKSQATPSTSGNVDEKPLAEDDGEPQAKMVKYNDLASATDAVETDSASKTDENDTEVSQASPSVAEKSEPTEEIKSPSTDATDSVQPQEKVDDEGNKEKVLESSPDSADCSPTEKSTEAISAGETIDVVIPVKSDQSPNVEGQEHSSTESNVDSAPEPPAVEQVVVAVGTNVAEMEASSGADTTTAGATVDSTPELEMELAAVAASVSTAAVVPVAEVPVLEEVDMTGEPPATEMAAEEDPKADDNVMDIDESSVEMMDQ</sequence>
<evidence type="ECO:0000313" key="4">
    <source>
        <dbReference type="Proteomes" id="UP000075886"/>
    </source>
</evidence>
<accession>A0A182QIA7</accession>
<dbReference type="VEuPathDB" id="VectorBase:AFAF010734"/>
<dbReference type="EMBL" id="AXCN02000010">
    <property type="status" value="NOT_ANNOTATED_CDS"/>
    <property type="molecule type" value="Genomic_DNA"/>
</dbReference>
<dbReference type="Pfam" id="PF09184">
    <property type="entry name" value="PPP4R2"/>
    <property type="match status" value="1"/>
</dbReference>
<dbReference type="STRING" id="69004.A0A182QIA7"/>
<feature type="region of interest" description="Disordered" evidence="2">
    <location>
        <begin position="656"/>
        <end position="692"/>
    </location>
</feature>
<name>A0A182QIA7_9DIPT</name>
<feature type="compositionally biased region" description="Basic and acidic residues" evidence="2">
    <location>
        <begin position="521"/>
        <end position="533"/>
    </location>
</feature>
<feature type="compositionally biased region" description="Polar residues" evidence="2">
    <location>
        <begin position="435"/>
        <end position="444"/>
    </location>
</feature>
<reference evidence="4" key="1">
    <citation type="submission" date="2014-01" db="EMBL/GenBank/DDBJ databases">
        <title>The Genome Sequence of Anopheles farauti FAR1 (V2).</title>
        <authorList>
            <consortium name="The Broad Institute Genomics Platform"/>
            <person name="Neafsey D.E."/>
            <person name="Besansky N."/>
            <person name="Howell P."/>
            <person name="Walton C."/>
            <person name="Young S.K."/>
            <person name="Zeng Q."/>
            <person name="Gargeya S."/>
            <person name="Fitzgerald M."/>
            <person name="Haas B."/>
            <person name="Abouelleil A."/>
            <person name="Allen A.W."/>
            <person name="Alvarado L."/>
            <person name="Arachchi H.M."/>
            <person name="Berlin A.M."/>
            <person name="Chapman S.B."/>
            <person name="Gainer-Dewar J."/>
            <person name="Goldberg J."/>
            <person name="Griggs A."/>
            <person name="Gujja S."/>
            <person name="Hansen M."/>
            <person name="Howarth C."/>
            <person name="Imamovic A."/>
            <person name="Ireland A."/>
            <person name="Larimer J."/>
            <person name="McCowan C."/>
            <person name="Murphy C."/>
            <person name="Pearson M."/>
            <person name="Poon T.W."/>
            <person name="Priest M."/>
            <person name="Roberts A."/>
            <person name="Saif S."/>
            <person name="Shea T."/>
            <person name="Sisk P."/>
            <person name="Sykes S."/>
            <person name="Wortman J."/>
            <person name="Nusbaum C."/>
            <person name="Birren B."/>
        </authorList>
    </citation>
    <scope>NUCLEOTIDE SEQUENCE [LARGE SCALE GENOMIC DNA]</scope>
    <source>
        <strain evidence="4">FAR1</strain>
    </source>
</reference>
<dbReference type="InterPro" id="IPR015267">
    <property type="entry name" value="PPP4R2"/>
</dbReference>
<reference evidence="3" key="2">
    <citation type="submission" date="2020-05" db="UniProtKB">
        <authorList>
            <consortium name="EnsemblMetazoa"/>
        </authorList>
    </citation>
    <scope>IDENTIFICATION</scope>
    <source>
        <strain evidence="3">FAR1</strain>
    </source>
</reference>
<feature type="region of interest" description="Disordered" evidence="2">
    <location>
        <begin position="354"/>
        <end position="590"/>
    </location>
</feature>
<feature type="compositionally biased region" description="Acidic residues" evidence="2">
    <location>
        <begin position="678"/>
        <end position="692"/>
    </location>
</feature>
<feature type="compositionally biased region" description="Basic and acidic residues" evidence="2">
    <location>
        <begin position="498"/>
        <end position="507"/>
    </location>
</feature>
<evidence type="ECO:0000256" key="1">
    <source>
        <dbReference type="ARBA" id="ARBA00009207"/>
    </source>
</evidence>
<evidence type="ECO:0000256" key="2">
    <source>
        <dbReference type="SAM" id="MobiDB-lite"/>
    </source>
</evidence>
<dbReference type="AlphaFoldDB" id="A0A182QIA7"/>
<dbReference type="GO" id="GO:0005634">
    <property type="term" value="C:nucleus"/>
    <property type="evidence" value="ECO:0007669"/>
    <property type="project" value="TreeGrafter"/>
</dbReference>
<dbReference type="EnsemblMetazoa" id="AFAF010734-RA">
    <property type="protein sequence ID" value="AFAF010734-PA"/>
    <property type="gene ID" value="AFAF010734"/>
</dbReference>
<organism evidence="3 4">
    <name type="scientific">Anopheles farauti</name>
    <dbReference type="NCBI Taxonomy" id="69004"/>
    <lineage>
        <taxon>Eukaryota</taxon>
        <taxon>Metazoa</taxon>
        <taxon>Ecdysozoa</taxon>
        <taxon>Arthropoda</taxon>
        <taxon>Hexapoda</taxon>
        <taxon>Insecta</taxon>
        <taxon>Pterygota</taxon>
        <taxon>Neoptera</taxon>
        <taxon>Endopterygota</taxon>
        <taxon>Diptera</taxon>
        <taxon>Nematocera</taxon>
        <taxon>Culicoidea</taxon>
        <taxon>Culicidae</taxon>
        <taxon>Anophelinae</taxon>
        <taxon>Anopheles</taxon>
    </lineage>
</organism>